<evidence type="ECO:0000313" key="1">
    <source>
        <dbReference type="EMBL" id="KAK8986378.1"/>
    </source>
</evidence>
<comment type="caution">
    <text evidence="1">The sequence shown here is derived from an EMBL/GenBank/DDBJ whole genome shotgun (WGS) entry which is preliminary data.</text>
</comment>
<proteinExistence type="predicted"/>
<name>A0ABR2PD66_9ROSI</name>
<keyword evidence="2" id="KW-1185">Reference proteome</keyword>
<accession>A0ABR2PD66</accession>
<organism evidence="1 2">
    <name type="scientific">Hibiscus sabdariffa</name>
    <name type="common">roselle</name>
    <dbReference type="NCBI Taxonomy" id="183260"/>
    <lineage>
        <taxon>Eukaryota</taxon>
        <taxon>Viridiplantae</taxon>
        <taxon>Streptophyta</taxon>
        <taxon>Embryophyta</taxon>
        <taxon>Tracheophyta</taxon>
        <taxon>Spermatophyta</taxon>
        <taxon>Magnoliopsida</taxon>
        <taxon>eudicotyledons</taxon>
        <taxon>Gunneridae</taxon>
        <taxon>Pentapetalae</taxon>
        <taxon>rosids</taxon>
        <taxon>malvids</taxon>
        <taxon>Malvales</taxon>
        <taxon>Malvaceae</taxon>
        <taxon>Malvoideae</taxon>
        <taxon>Hibiscus</taxon>
    </lineage>
</organism>
<reference evidence="1 2" key="1">
    <citation type="journal article" date="2024" name="G3 (Bethesda)">
        <title>Genome assembly of Hibiscus sabdariffa L. provides insights into metabolisms of medicinal natural products.</title>
        <authorList>
            <person name="Kim T."/>
        </authorList>
    </citation>
    <scope>NUCLEOTIDE SEQUENCE [LARGE SCALE GENOMIC DNA]</scope>
    <source>
        <strain evidence="1">TK-2024</strain>
        <tissue evidence="1">Old leaves</tissue>
    </source>
</reference>
<evidence type="ECO:0000313" key="2">
    <source>
        <dbReference type="Proteomes" id="UP001396334"/>
    </source>
</evidence>
<sequence>MGKLNSSLILPSFVNAGRNLSSFHSSFSSSVDPLAAHFDALNKKFMSESGKGKKSDGLETVDDALIVFNKMIGKYPKPSIVELTKLLAAVVRMRHYDIVVSMCGRMELQGVSHYDIMTS</sequence>
<dbReference type="Proteomes" id="UP001396334">
    <property type="component" value="Unassembled WGS sequence"/>
</dbReference>
<protein>
    <recommendedName>
        <fullName evidence="3">Pentatricopeptide repeat-containing protein</fullName>
    </recommendedName>
</protein>
<evidence type="ECO:0008006" key="3">
    <source>
        <dbReference type="Google" id="ProtNLM"/>
    </source>
</evidence>
<dbReference type="EMBL" id="JBBPBN010000063">
    <property type="protein sequence ID" value="KAK8986378.1"/>
    <property type="molecule type" value="Genomic_DNA"/>
</dbReference>
<gene>
    <name evidence="1" type="ORF">V6N11_009938</name>
</gene>